<evidence type="ECO:0000313" key="1">
    <source>
        <dbReference type="EMBL" id="GAA5073308.1"/>
    </source>
</evidence>
<keyword evidence="2" id="KW-1185">Reference proteome</keyword>
<name>A0ABP9LBI8_9GAMM</name>
<evidence type="ECO:0000313" key="2">
    <source>
        <dbReference type="Proteomes" id="UP001501083"/>
    </source>
</evidence>
<protein>
    <submittedName>
        <fullName evidence="1">Uncharacterized protein</fullName>
    </submittedName>
</protein>
<proteinExistence type="predicted"/>
<dbReference type="Proteomes" id="UP001501083">
    <property type="component" value="Unassembled WGS sequence"/>
</dbReference>
<sequence length="67" mass="7868">MIDRLCRFPRSRRVRVRGRVLRVRRMILRMGATCHGHAQRERGEVDAAQVHARSSTRTSRIIPASMW</sequence>
<dbReference type="EMBL" id="BAABKY010000002">
    <property type="protein sequence ID" value="GAA5073308.1"/>
    <property type="molecule type" value="Genomic_DNA"/>
</dbReference>
<reference evidence="2" key="1">
    <citation type="journal article" date="2019" name="Int. J. Syst. Evol. Microbiol.">
        <title>The Global Catalogue of Microorganisms (GCM) 10K type strain sequencing project: providing services to taxonomists for standard genome sequencing and annotation.</title>
        <authorList>
            <consortium name="The Broad Institute Genomics Platform"/>
            <consortium name="The Broad Institute Genome Sequencing Center for Infectious Disease"/>
            <person name="Wu L."/>
            <person name="Ma J."/>
        </authorList>
    </citation>
    <scope>NUCLEOTIDE SEQUENCE [LARGE SCALE GENOMIC DNA]</scope>
    <source>
        <strain evidence="2">JCM 19212</strain>
    </source>
</reference>
<gene>
    <name evidence="1" type="ORF">GCM10025759_14330</name>
</gene>
<organism evidence="1 2">
    <name type="scientific">Lysobacter panacisoli</name>
    <dbReference type="NCBI Taxonomy" id="1255263"/>
    <lineage>
        <taxon>Bacteria</taxon>
        <taxon>Pseudomonadati</taxon>
        <taxon>Pseudomonadota</taxon>
        <taxon>Gammaproteobacteria</taxon>
        <taxon>Lysobacterales</taxon>
        <taxon>Lysobacteraceae</taxon>
        <taxon>Lysobacter</taxon>
    </lineage>
</organism>
<comment type="caution">
    <text evidence="1">The sequence shown here is derived from an EMBL/GenBank/DDBJ whole genome shotgun (WGS) entry which is preliminary data.</text>
</comment>
<accession>A0ABP9LBI8</accession>